<accession>A0A2P2NIU6</accession>
<dbReference type="AlphaFoldDB" id="A0A2P2NIU6"/>
<name>A0A2P2NIU6_RHIMU</name>
<dbReference type="EMBL" id="GGEC01061938">
    <property type="protein sequence ID" value="MBX42422.1"/>
    <property type="molecule type" value="Transcribed_RNA"/>
</dbReference>
<sequence>MCMCCTFLQCSLWWRCCQYDALLNYYVFQK</sequence>
<organism evidence="1">
    <name type="scientific">Rhizophora mucronata</name>
    <name type="common">Asiatic mangrove</name>
    <dbReference type="NCBI Taxonomy" id="61149"/>
    <lineage>
        <taxon>Eukaryota</taxon>
        <taxon>Viridiplantae</taxon>
        <taxon>Streptophyta</taxon>
        <taxon>Embryophyta</taxon>
        <taxon>Tracheophyta</taxon>
        <taxon>Spermatophyta</taxon>
        <taxon>Magnoliopsida</taxon>
        <taxon>eudicotyledons</taxon>
        <taxon>Gunneridae</taxon>
        <taxon>Pentapetalae</taxon>
        <taxon>rosids</taxon>
        <taxon>fabids</taxon>
        <taxon>Malpighiales</taxon>
        <taxon>Rhizophoraceae</taxon>
        <taxon>Rhizophora</taxon>
    </lineage>
</organism>
<reference evidence="1" key="1">
    <citation type="submission" date="2018-02" db="EMBL/GenBank/DDBJ databases">
        <title>Rhizophora mucronata_Transcriptome.</title>
        <authorList>
            <person name="Meera S.P."/>
            <person name="Sreeshan A."/>
            <person name="Augustine A."/>
        </authorList>
    </citation>
    <scope>NUCLEOTIDE SEQUENCE</scope>
    <source>
        <tissue evidence="1">Leaf</tissue>
    </source>
</reference>
<proteinExistence type="predicted"/>
<evidence type="ECO:0000313" key="1">
    <source>
        <dbReference type="EMBL" id="MBX42422.1"/>
    </source>
</evidence>
<protein>
    <submittedName>
        <fullName evidence="1">Uncharacterized protein</fullName>
    </submittedName>
</protein>